<feature type="DNA-binding region" description="H-T-H motif" evidence="2">
    <location>
        <begin position="33"/>
        <end position="52"/>
    </location>
</feature>
<dbReference type="PANTHER" id="PTHR30328">
    <property type="entry name" value="TRANSCRIPTIONAL REPRESSOR"/>
    <property type="match status" value="1"/>
</dbReference>
<evidence type="ECO:0000259" key="3">
    <source>
        <dbReference type="PROSITE" id="PS50977"/>
    </source>
</evidence>
<gene>
    <name evidence="4" type="ORF">RLDS_25470</name>
</gene>
<comment type="caution">
    <text evidence="4">The sequence shown here is derived from an EMBL/GenBank/DDBJ whole genome shotgun (WGS) entry which is preliminary data.</text>
</comment>
<dbReference type="AlphaFoldDB" id="T0HFC2"/>
<dbReference type="Gene3D" id="1.10.357.10">
    <property type="entry name" value="Tetracycline Repressor, domain 2"/>
    <property type="match status" value="1"/>
</dbReference>
<dbReference type="Pfam" id="PF17926">
    <property type="entry name" value="TetR_C_21"/>
    <property type="match status" value="1"/>
</dbReference>
<evidence type="ECO:0000313" key="4">
    <source>
        <dbReference type="EMBL" id="EQB10788.1"/>
    </source>
</evidence>
<accession>T0HFC2</accession>
<dbReference type="InterPro" id="IPR001647">
    <property type="entry name" value="HTH_TetR"/>
</dbReference>
<organism evidence="4 5">
    <name type="scientific">Sphingobium lactosutens DS20</name>
    <dbReference type="NCBI Taxonomy" id="1331060"/>
    <lineage>
        <taxon>Bacteria</taxon>
        <taxon>Pseudomonadati</taxon>
        <taxon>Pseudomonadota</taxon>
        <taxon>Alphaproteobacteria</taxon>
        <taxon>Sphingomonadales</taxon>
        <taxon>Sphingomonadaceae</taxon>
        <taxon>Sphingobium</taxon>
    </lineage>
</organism>
<dbReference type="InterPro" id="IPR009057">
    <property type="entry name" value="Homeodomain-like_sf"/>
</dbReference>
<dbReference type="eggNOG" id="COG1309">
    <property type="taxonomic scope" value="Bacteria"/>
</dbReference>
<name>T0HFC2_9SPHN</name>
<evidence type="ECO:0000256" key="2">
    <source>
        <dbReference type="PROSITE-ProRule" id="PRU00335"/>
    </source>
</evidence>
<keyword evidence="5" id="KW-1185">Reference proteome</keyword>
<dbReference type="PATRIC" id="fig|1331060.3.peg.4951"/>
<evidence type="ECO:0000256" key="1">
    <source>
        <dbReference type="ARBA" id="ARBA00023125"/>
    </source>
</evidence>
<dbReference type="Pfam" id="PF00440">
    <property type="entry name" value="TetR_N"/>
    <property type="match status" value="1"/>
</dbReference>
<reference evidence="4 5" key="1">
    <citation type="journal article" date="2013" name="Genome Announc.">
        <title>Draft Genome Sequence of Sphingobium lactosutens Strain DS20T, Isolated from a Hexachlorocyclohexane Dumpsite.</title>
        <authorList>
            <person name="Kumar R."/>
            <person name="Dwivedi V."/>
            <person name="Negi V."/>
            <person name="Khurana J.P."/>
            <person name="Lal R."/>
        </authorList>
    </citation>
    <scope>NUCLEOTIDE SEQUENCE [LARGE SCALE GENOMIC DNA]</scope>
    <source>
        <strain evidence="4 5">DS20</strain>
    </source>
</reference>
<evidence type="ECO:0000313" key="5">
    <source>
        <dbReference type="Proteomes" id="UP000015531"/>
    </source>
</evidence>
<sequence length="211" mass="23658">MAVNEPSKSERTRERIMVAATAEFAAFGIAGGRVDRIARTAKANKSQIYEYFGNKEQLFEIVLERHLRDVYQTVLFDPDDLPGYAGMLFDFAMDHPHLMRLVMWNGLEQRRNWPLEDTLSLPAQVRRIQAAQSAGHVGSDYPADFLLTLIITVASAWTAANPFGISITPDAESRRPMLREAILRAVRTLCCLSRDRSAITGEMEDGSQKAV</sequence>
<keyword evidence="1 2" id="KW-0238">DNA-binding</keyword>
<dbReference type="GO" id="GO:0003677">
    <property type="term" value="F:DNA binding"/>
    <property type="evidence" value="ECO:0007669"/>
    <property type="project" value="UniProtKB-UniRule"/>
</dbReference>
<dbReference type="InterPro" id="IPR050109">
    <property type="entry name" value="HTH-type_TetR-like_transc_reg"/>
</dbReference>
<dbReference type="PANTHER" id="PTHR30328:SF54">
    <property type="entry name" value="HTH-TYPE TRANSCRIPTIONAL REPRESSOR SCO4008"/>
    <property type="match status" value="1"/>
</dbReference>
<feature type="domain" description="HTH tetR-type" evidence="3">
    <location>
        <begin position="10"/>
        <end position="70"/>
    </location>
</feature>
<dbReference type="SUPFAM" id="SSF48498">
    <property type="entry name" value="Tetracyclin repressor-like, C-terminal domain"/>
    <property type="match status" value="1"/>
</dbReference>
<proteinExistence type="predicted"/>
<dbReference type="SUPFAM" id="SSF46689">
    <property type="entry name" value="Homeodomain-like"/>
    <property type="match status" value="1"/>
</dbReference>
<dbReference type="PROSITE" id="PS50977">
    <property type="entry name" value="HTH_TETR_2"/>
    <property type="match status" value="1"/>
</dbReference>
<dbReference type="EMBL" id="ATDP01000109">
    <property type="protein sequence ID" value="EQB10788.1"/>
    <property type="molecule type" value="Genomic_DNA"/>
</dbReference>
<dbReference type="Proteomes" id="UP000015531">
    <property type="component" value="Unassembled WGS sequence"/>
</dbReference>
<dbReference type="InterPro" id="IPR036271">
    <property type="entry name" value="Tet_transcr_reg_TetR-rel_C_sf"/>
</dbReference>
<dbReference type="OrthoDB" id="5292901at2"/>
<dbReference type="InterPro" id="IPR041467">
    <property type="entry name" value="Sco4008_C"/>
</dbReference>
<dbReference type="RefSeq" id="WP_021228531.1">
    <property type="nucleotide sequence ID" value="NZ_ATDP01000109.1"/>
</dbReference>
<protein>
    <recommendedName>
        <fullName evidence="3">HTH tetR-type domain-containing protein</fullName>
    </recommendedName>
</protein>